<dbReference type="InterPro" id="IPR029063">
    <property type="entry name" value="SAM-dependent_MTases_sf"/>
</dbReference>
<proteinExistence type="predicted"/>
<dbReference type="SUPFAM" id="SSF56801">
    <property type="entry name" value="Acetyl-CoA synthetase-like"/>
    <property type="match status" value="1"/>
</dbReference>
<feature type="domain" description="O-methyltransferase dimerisation" evidence="3">
    <location>
        <begin position="52"/>
        <end position="121"/>
    </location>
</feature>
<dbReference type="SUPFAM" id="SSF53335">
    <property type="entry name" value="S-adenosyl-L-methionine-dependent methyltransferases"/>
    <property type="match status" value="1"/>
</dbReference>
<dbReference type="InterPro" id="IPR000873">
    <property type="entry name" value="AMP-dep_synth/lig_dom"/>
</dbReference>
<organism evidence="4 5">
    <name type="scientific">Sclerotinia borealis (strain F-4128)</name>
    <dbReference type="NCBI Taxonomy" id="1432307"/>
    <lineage>
        <taxon>Eukaryota</taxon>
        <taxon>Fungi</taxon>
        <taxon>Dikarya</taxon>
        <taxon>Ascomycota</taxon>
        <taxon>Pezizomycotina</taxon>
        <taxon>Leotiomycetes</taxon>
        <taxon>Helotiales</taxon>
        <taxon>Sclerotiniaceae</taxon>
        <taxon>Sclerotinia</taxon>
    </lineage>
</organism>
<dbReference type="GO" id="GO:0008168">
    <property type="term" value="F:methyltransferase activity"/>
    <property type="evidence" value="ECO:0007669"/>
    <property type="project" value="InterPro"/>
</dbReference>
<evidence type="ECO:0000259" key="2">
    <source>
        <dbReference type="Pfam" id="PF00975"/>
    </source>
</evidence>
<accession>W9CGU0</accession>
<dbReference type="InterPro" id="IPR016461">
    <property type="entry name" value="COMT-like"/>
</dbReference>
<evidence type="ECO:0000259" key="3">
    <source>
        <dbReference type="Pfam" id="PF08100"/>
    </source>
</evidence>
<dbReference type="Pfam" id="PF00975">
    <property type="entry name" value="Thioesterase"/>
    <property type="match status" value="1"/>
</dbReference>
<dbReference type="Gene3D" id="3.40.50.12780">
    <property type="entry name" value="N-terminal domain of ligase-like"/>
    <property type="match status" value="1"/>
</dbReference>
<dbReference type="InterPro" id="IPR001031">
    <property type="entry name" value="Thioesterase"/>
</dbReference>
<name>W9CGU0_SCLBF</name>
<dbReference type="Gene3D" id="3.40.50.150">
    <property type="entry name" value="Vaccinia Virus protein VP39"/>
    <property type="match status" value="1"/>
</dbReference>
<evidence type="ECO:0000313" key="5">
    <source>
        <dbReference type="Proteomes" id="UP000019487"/>
    </source>
</evidence>
<dbReference type="GO" id="GO:0046983">
    <property type="term" value="F:protein dimerization activity"/>
    <property type="evidence" value="ECO:0007669"/>
    <property type="project" value="InterPro"/>
</dbReference>
<evidence type="ECO:0000313" key="4">
    <source>
        <dbReference type="EMBL" id="ESZ95932.1"/>
    </source>
</evidence>
<comment type="caution">
    <text evidence="4">The sequence shown here is derived from an EMBL/GenBank/DDBJ whole genome shotgun (WGS) entry which is preliminary data.</text>
</comment>
<dbReference type="Gene3D" id="1.10.10.10">
    <property type="entry name" value="Winged helix-like DNA-binding domain superfamily/Winged helix DNA-binding domain"/>
    <property type="match status" value="1"/>
</dbReference>
<dbReference type="HOGENOM" id="CLU_259524_0_0_1"/>
<reference evidence="4 5" key="1">
    <citation type="journal article" date="2014" name="Genome Announc.">
        <title>Draft genome sequence of Sclerotinia borealis, a psychrophilic plant pathogenic fungus.</title>
        <authorList>
            <person name="Mardanov A.V."/>
            <person name="Beletsky A.V."/>
            <person name="Kadnikov V.V."/>
            <person name="Ignatov A.N."/>
            <person name="Ravin N.V."/>
        </authorList>
    </citation>
    <scope>NUCLEOTIDE SEQUENCE [LARGE SCALE GENOMIC DNA]</scope>
    <source>
        <strain evidence="5">F-4157</strain>
    </source>
</reference>
<dbReference type="Gene3D" id="3.40.50.1820">
    <property type="entry name" value="alpha/beta hydrolase"/>
    <property type="match status" value="1"/>
</dbReference>
<dbReference type="PROSITE" id="PS51683">
    <property type="entry name" value="SAM_OMT_II"/>
    <property type="match status" value="1"/>
</dbReference>
<feature type="domain" description="AMP-dependent synthetase/ligase" evidence="1">
    <location>
        <begin position="328"/>
        <end position="692"/>
    </location>
</feature>
<dbReference type="Pfam" id="PF00501">
    <property type="entry name" value="AMP-binding"/>
    <property type="match status" value="1"/>
</dbReference>
<dbReference type="GO" id="GO:0006633">
    <property type="term" value="P:fatty acid biosynthetic process"/>
    <property type="evidence" value="ECO:0007669"/>
    <property type="project" value="TreeGrafter"/>
</dbReference>
<dbReference type="InterPro" id="IPR029058">
    <property type="entry name" value="AB_hydrolase_fold"/>
</dbReference>
<feature type="domain" description="Thioesterase" evidence="2">
    <location>
        <begin position="762"/>
        <end position="999"/>
    </location>
</feature>
<dbReference type="InterPro" id="IPR012967">
    <property type="entry name" value="COMT_dimerisation"/>
</dbReference>
<dbReference type="SUPFAM" id="SSF46785">
    <property type="entry name" value="Winged helix' DNA-binding domain"/>
    <property type="match status" value="1"/>
</dbReference>
<protein>
    <recommendedName>
        <fullName evidence="6">Carrier domain-containing protein</fullName>
    </recommendedName>
</protein>
<gene>
    <name evidence="4" type="ORF">SBOR_3680</name>
</gene>
<dbReference type="OrthoDB" id="10253869at2759"/>
<keyword evidence="5" id="KW-1185">Reference proteome</keyword>
<dbReference type="STRING" id="1432307.W9CGU0"/>
<evidence type="ECO:0008006" key="6">
    <source>
        <dbReference type="Google" id="ProtNLM"/>
    </source>
</evidence>
<sequence>MEAIFGQIRQIANTLVDTAKSSLIRDLHTLAHSLESVDDTVKRISHLHEEAAVIRVGIDLKLFDILEARRAPLSLDEIVKTTGGDSQLIGRLMRFLASVAVIEETGKDVFSATNVTKNLVVEGSQAGVCHGFETSGPMYQMLPEFLEKTNYQNPKDSFHTVFQDAFNFPGSAFEWFGQNPKNLGYYQDYMAGRRQSVQEMWMSVYPIESETKELDPKAPLLVDIGGNIDHNCVHFKTMFPNIPGRIILQDLPENIKAALSTPGVEPMVYNFFEPQPIKAAQDSLEMPCNYAMAPVNIIRILRLCASRNDGHGIVTYPLGSRNSVKTLYKDLEFQVIHNARLLSHIPNFRPKSIVLLHFTDHLDNIVWFWSVIAAGGIPALSTPFSNVETQRLKHIAHLYNLLKAPLCMTRRSLLDQFSDQDVLSPYVIGDISSAQVISQNGTIDELGRVAREEHPEDLALLMLTSGSTGNAKAVCLTHGQIFASMAGKSSVRKDIPKEFSALNWIGFDYVANLTEIHLEAMYLGIDQIHVQAPDVISNPLLFLELIHKHRVGWTFAPNFFLGKLRKQLDTAIMDTNLDLDLSCLRFLVSGGEANVVETCDILARYLGKYGAPPNVISAAFGMTETCAGSIYNLDCPRYNVQNMQQFCSLGRCVPGIEMRVTIPQAGDESVQASANELGLLEVRGPIVFKCYFNNKSATTASFTPDGWFRTGDHTTIDRAGMLHLVGRTNDTMNINGVKYLPNELEAAIEEFEIEGVTPSYTVGEVLVFLNLAKYLPDRPVFALRARGFEKGETFFTDIKEAVNIYFEAIKSKQSQGPYLLAGYSYGTMLAFETAKLLEASGDEISFLGSFNLPPHIKSRMKQLDWTECLLHLAYFLSLINVKHCEIMAPQLRQYSKKQAIQYISEVANPNRLLELSLNEEMLGNWVDLSYRLQSMTSNYDPSGTVAMIDIFVAEPLQAVAANKEDWRKNSLSKWADFSRSKPRFHDVMGEHYTMIGADHAFSFQQTFRRSLATPIQKKGAQADCGAGVASSSWSAFNPAERSPDTEAATSSMTVTYNRFKI</sequence>
<dbReference type="PROSITE" id="PS00455">
    <property type="entry name" value="AMP_BINDING"/>
    <property type="match status" value="1"/>
</dbReference>
<dbReference type="PANTHER" id="PTHR24096:SF267">
    <property type="entry name" value="MALONATE--COA LIGASE ACSF3, MITOCHONDRIAL"/>
    <property type="match status" value="1"/>
</dbReference>
<dbReference type="InterPro" id="IPR036388">
    <property type="entry name" value="WH-like_DNA-bd_sf"/>
</dbReference>
<evidence type="ECO:0000259" key="1">
    <source>
        <dbReference type="Pfam" id="PF00501"/>
    </source>
</evidence>
<dbReference type="InterPro" id="IPR020845">
    <property type="entry name" value="AMP-binding_CS"/>
</dbReference>
<dbReference type="SUPFAM" id="SSF53474">
    <property type="entry name" value="alpha/beta-Hydrolases"/>
    <property type="match status" value="1"/>
</dbReference>
<dbReference type="PANTHER" id="PTHR24096">
    <property type="entry name" value="LONG-CHAIN-FATTY-ACID--COA LIGASE"/>
    <property type="match status" value="1"/>
</dbReference>
<dbReference type="InterPro" id="IPR042099">
    <property type="entry name" value="ANL_N_sf"/>
</dbReference>
<dbReference type="GO" id="GO:0031957">
    <property type="term" value="F:very long-chain fatty acid-CoA ligase activity"/>
    <property type="evidence" value="ECO:0007669"/>
    <property type="project" value="TreeGrafter"/>
</dbReference>
<dbReference type="InterPro" id="IPR036390">
    <property type="entry name" value="WH_DNA-bd_sf"/>
</dbReference>
<dbReference type="Pfam" id="PF08100">
    <property type="entry name" value="Dimerisation"/>
    <property type="match status" value="1"/>
</dbReference>
<dbReference type="Proteomes" id="UP000019487">
    <property type="component" value="Unassembled WGS sequence"/>
</dbReference>
<dbReference type="AlphaFoldDB" id="W9CGU0"/>
<dbReference type="EMBL" id="AYSA01000160">
    <property type="protein sequence ID" value="ESZ95932.1"/>
    <property type="molecule type" value="Genomic_DNA"/>
</dbReference>